<evidence type="ECO:0000259" key="1">
    <source>
        <dbReference type="Pfam" id="PF18199"/>
    </source>
</evidence>
<dbReference type="Gene3D" id="1.20.1270.280">
    <property type="match status" value="1"/>
</dbReference>
<dbReference type="GO" id="GO:0030286">
    <property type="term" value="C:dynein complex"/>
    <property type="evidence" value="ECO:0007669"/>
    <property type="project" value="InterPro"/>
</dbReference>
<dbReference type="EMBL" id="JAPTSV010000007">
    <property type="protein sequence ID" value="KAJ1526357.1"/>
    <property type="molecule type" value="Genomic_DNA"/>
</dbReference>
<dbReference type="GO" id="GO:0007018">
    <property type="term" value="P:microtubule-based movement"/>
    <property type="evidence" value="ECO:0007669"/>
    <property type="project" value="InterPro"/>
</dbReference>
<sequence>MAAAGTGKKSQDEVILEQSEDVIGRLPANFDTEIAILKYPTMYEQSMNTVLIQEMGRFNILLSCIRESLINVQKAIKGEIIMSFELEGVVNSLLTSRIPALWAKKSYPSLKPLGSYINDFLLRLEFLQRWYDSGPPAVFWLSGFYFTQAFMTGAQQNFARKYSTPIDLLTYDFEVS</sequence>
<evidence type="ECO:0000313" key="2">
    <source>
        <dbReference type="EMBL" id="KAJ1526357.1"/>
    </source>
</evidence>
<dbReference type="AlphaFoldDB" id="A0AAV7XPK3"/>
<keyword evidence="3" id="KW-1185">Reference proteome</keyword>
<dbReference type="PANTHER" id="PTHR22878">
    <property type="entry name" value="DYNEIN HEAVY CHAIN 6, AXONEMAL-LIKE-RELATED"/>
    <property type="match status" value="1"/>
</dbReference>
<dbReference type="FunFam" id="1.20.1270.280:FF:000001">
    <property type="entry name" value="dynein heavy chain 7, axonemal"/>
    <property type="match status" value="1"/>
</dbReference>
<protein>
    <recommendedName>
        <fullName evidence="1">Dynein heavy chain C-terminal domain-containing protein</fullName>
    </recommendedName>
</protein>
<name>A0AAV7XPK3_9NEOP</name>
<organism evidence="2 3">
    <name type="scientific">Megalurothrips usitatus</name>
    <name type="common">bean blossom thrips</name>
    <dbReference type="NCBI Taxonomy" id="439358"/>
    <lineage>
        <taxon>Eukaryota</taxon>
        <taxon>Metazoa</taxon>
        <taxon>Ecdysozoa</taxon>
        <taxon>Arthropoda</taxon>
        <taxon>Hexapoda</taxon>
        <taxon>Insecta</taxon>
        <taxon>Pterygota</taxon>
        <taxon>Neoptera</taxon>
        <taxon>Paraneoptera</taxon>
        <taxon>Thysanoptera</taxon>
        <taxon>Terebrantia</taxon>
        <taxon>Thripoidea</taxon>
        <taxon>Thripidae</taxon>
        <taxon>Megalurothrips</taxon>
    </lineage>
</organism>
<feature type="domain" description="Dynein heavy chain C-terminal" evidence="1">
    <location>
        <begin position="5"/>
        <end position="175"/>
    </location>
</feature>
<dbReference type="GO" id="GO:0051959">
    <property type="term" value="F:dynein light intermediate chain binding"/>
    <property type="evidence" value="ECO:0007669"/>
    <property type="project" value="InterPro"/>
</dbReference>
<dbReference type="Pfam" id="PF18199">
    <property type="entry name" value="Dynein_C"/>
    <property type="match status" value="1"/>
</dbReference>
<accession>A0AAV7XPK3</accession>
<gene>
    <name evidence="2" type="ORF">ONE63_009505</name>
</gene>
<dbReference type="Proteomes" id="UP001075354">
    <property type="component" value="Chromosome 7"/>
</dbReference>
<evidence type="ECO:0000313" key="3">
    <source>
        <dbReference type="Proteomes" id="UP001075354"/>
    </source>
</evidence>
<comment type="caution">
    <text evidence="2">The sequence shown here is derived from an EMBL/GenBank/DDBJ whole genome shotgun (WGS) entry which is preliminary data.</text>
</comment>
<dbReference type="PANTHER" id="PTHR22878:SF70">
    <property type="entry name" value="DYNEIN HEAVY CHAIN 2, AXONEMAL"/>
    <property type="match status" value="1"/>
</dbReference>
<reference evidence="2" key="1">
    <citation type="submission" date="2022-12" db="EMBL/GenBank/DDBJ databases">
        <title>Chromosome-level genome assembly of the bean flower thrips Megalurothrips usitatus.</title>
        <authorList>
            <person name="Ma L."/>
            <person name="Liu Q."/>
            <person name="Li H."/>
            <person name="Cai W."/>
        </authorList>
    </citation>
    <scope>NUCLEOTIDE SEQUENCE</scope>
    <source>
        <strain evidence="2">Cailab_2022a</strain>
    </source>
</reference>
<dbReference type="InterPro" id="IPR026983">
    <property type="entry name" value="DHC"/>
</dbReference>
<dbReference type="InterPro" id="IPR041228">
    <property type="entry name" value="Dynein_C"/>
</dbReference>
<dbReference type="GO" id="GO:0045505">
    <property type="term" value="F:dynein intermediate chain binding"/>
    <property type="evidence" value="ECO:0007669"/>
    <property type="project" value="InterPro"/>
</dbReference>
<proteinExistence type="predicted"/>